<accession>A0A6C0L559</accession>
<organism evidence="1">
    <name type="scientific">Pseudomonas aeruginosa</name>
    <dbReference type="NCBI Taxonomy" id="287"/>
    <lineage>
        <taxon>Bacteria</taxon>
        <taxon>Pseudomonadati</taxon>
        <taxon>Pseudomonadota</taxon>
        <taxon>Gammaproteobacteria</taxon>
        <taxon>Pseudomonadales</taxon>
        <taxon>Pseudomonadaceae</taxon>
        <taxon>Pseudomonas</taxon>
    </lineage>
</organism>
<dbReference type="AlphaFoldDB" id="A0A6C0L559"/>
<evidence type="ECO:0000313" key="1">
    <source>
        <dbReference type="EMBL" id="QHU24373.1"/>
    </source>
</evidence>
<proteinExistence type="predicted"/>
<dbReference type="EMBL" id="MN583270">
    <property type="protein sequence ID" value="QHU24373.1"/>
    <property type="molecule type" value="Genomic_DNA"/>
</dbReference>
<reference evidence="1" key="1">
    <citation type="submission" date="2019-10" db="EMBL/GenBank/DDBJ databases">
        <title>Extensively Drug-Resistant Pseudomonas aeruginosa ST664 clone carrying KPC-2-encoding megaplasmid in a burn clinic.</title>
        <authorList>
            <person name="Li Z."/>
            <person name="Cai Z."/>
            <person name="Cai Z."/>
            <person name="Zhang Y."/>
            <person name="Fu T."/>
            <person name="Jin Y."/>
            <person name="Cheng Z."/>
            <person name="Jin S."/>
            <person name="Wu W."/>
            <person name="Yang L."/>
            <person name="Bai F."/>
        </authorList>
    </citation>
    <scope>NUCLEOTIDE SEQUENCE</scope>
    <source>
        <strain evidence="1">NK546</strain>
        <plasmid evidence="1">pNK546b</plasmid>
    </source>
</reference>
<geneLocation type="plasmid" evidence="1">
    <name>pNK546b</name>
</geneLocation>
<protein>
    <submittedName>
        <fullName evidence="1">Uncharacterized protein</fullName>
    </submittedName>
</protein>
<sequence>MVIPSGLNAWQRHLQTTAKLGNPKLDKFCGQGTGGETVCPTTGLAYTG</sequence>
<name>A0A6C0L559_PSEAI</name>
<keyword evidence="1" id="KW-0614">Plasmid</keyword>